<dbReference type="AlphaFoldDB" id="A0A0A8WXI4"/>
<dbReference type="Proteomes" id="UP000031014">
    <property type="component" value="Unassembled WGS sequence"/>
</dbReference>
<comment type="caution">
    <text evidence="1">The sequence shown here is derived from an EMBL/GenBank/DDBJ whole genome shotgun (WGS) entry which is preliminary data.</text>
</comment>
<evidence type="ECO:0000313" key="1">
    <source>
        <dbReference type="EMBL" id="GAM12338.1"/>
    </source>
</evidence>
<accession>A0A0A8WXI4</accession>
<organism evidence="1 2">
    <name type="scientific">Mesobacillus selenatarsenatis (strain DSM 18680 / JCM 14380 / FERM P-15431 / SF-1)</name>
    <dbReference type="NCBI Taxonomy" id="1321606"/>
    <lineage>
        <taxon>Bacteria</taxon>
        <taxon>Bacillati</taxon>
        <taxon>Bacillota</taxon>
        <taxon>Bacilli</taxon>
        <taxon>Bacillales</taxon>
        <taxon>Bacillaceae</taxon>
        <taxon>Mesobacillus</taxon>
    </lineage>
</organism>
<gene>
    <name evidence="1" type="ORF">SAMD00020551_0470</name>
</gene>
<sequence length="37" mass="4625">MKNGFFTYFFHNLRDGYDLIYYKKDYSIIFNETAFLE</sequence>
<keyword evidence="2" id="KW-1185">Reference proteome</keyword>
<name>A0A0A8WXI4_MESS1</name>
<proteinExistence type="predicted"/>
<dbReference type="EMBL" id="BASE01000012">
    <property type="protein sequence ID" value="GAM12338.1"/>
    <property type="molecule type" value="Genomic_DNA"/>
</dbReference>
<protein>
    <submittedName>
        <fullName evidence="1">Uncharacterized protein</fullName>
    </submittedName>
</protein>
<reference evidence="1 2" key="1">
    <citation type="submission" date="2013-06" db="EMBL/GenBank/DDBJ databases">
        <title>Whole genome shotgun sequence of Bacillus selenatarsenatis SF-1.</title>
        <authorList>
            <person name="Kuroda M."/>
            <person name="Sei K."/>
            <person name="Yamashita M."/>
            <person name="Ike M."/>
        </authorList>
    </citation>
    <scope>NUCLEOTIDE SEQUENCE [LARGE SCALE GENOMIC DNA]</scope>
    <source>
        <strain evidence="1 2">SF-1</strain>
    </source>
</reference>
<evidence type="ECO:0000313" key="2">
    <source>
        <dbReference type="Proteomes" id="UP000031014"/>
    </source>
</evidence>